<feature type="coiled-coil region" evidence="1">
    <location>
        <begin position="42"/>
        <end position="104"/>
    </location>
</feature>
<dbReference type="EMBL" id="JAPDDT010000026">
    <property type="protein sequence ID" value="MCW1926436.1"/>
    <property type="molecule type" value="Genomic_DNA"/>
</dbReference>
<dbReference type="Proteomes" id="UP001320876">
    <property type="component" value="Unassembled WGS sequence"/>
</dbReference>
<evidence type="ECO:0000313" key="5">
    <source>
        <dbReference type="Proteomes" id="UP001320876"/>
    </source>
</evidence>
<gene>
    <name evidence="4" type="ORF">OKA05_28050</name>
</gene>
<feature type="compositionally biased region" description="Basic and acidic residues" evidence="2">
    <location>
        <begin position="233"/>
        <end position="250"/>
    </location>
</feature>
<evidence type="ECO:0000256" key="3">
    <source>
        <dbReference type="SAM" id="Phobius"/>
    </source>
</evidence>
<evidence type="ECO:0008006" key="6">
    <source>
        <dbReference type="Google" id="ProtNLM"/>
    </source>
</evidence>
<evidence type="ECO:0000256" key="2">
    <source>
        <dbReference type="SAM" id="MobiDB-lite"/>
    </source>
</evidence>
<organism evidence="4 5">
    <name type="scientific">Luteolibacter arcticus</name>
    <dbReference type="NCBI Taxonomy" id="1581411"/>
    <lineage>
        <taxon>Bacteria</taxon>
        <taxon>Pseudomonadati</taxon>
        <taxon>Verrucomicrobiota</taxon>
        <taxon>Verrucomicrobiia</taxon>
        <taxon>Verrucomicrobiales</taxon>
        <taxon>Verrucomicrobiaceae</taxon>
        <taxon>Luteolibacter</taxon>
    </lineage>
</organism>
<evidence type="ECO:0000313" key="4">
    <source>
        <dbReference type="EMBL" id="MCW1926436.1"/>
    </source>
</evidence>
<sequence length="327" mass="36218">MLNDSNDQSGMVGFLVGIIVLVFAGIAFSLMVDKRFKFSSGKADLEQVLKEEKHELDTLRRRAEIARDEFRERSQPITGQPVDLEKAKLAAATSTERLKELRSQHAVLKGSVEGAKASFAEYRAAFRKQARQAAAGEKMAQLEAVGGKVYREVTIRRVTPAGVEIVHSQGVSSLGPEDLAASWQERFQWDVEESMEALSREKAAADQHEKLVATQLQGRPVPAKPEPGISPEKQAKQDADKKLAGLRRDVSEAKRRLDRAELEVSRIRNEAQTNRGKSVPGSLETWAERISRLESGVEAFRSQYVDARGRLATVAPEDVLLRDSSSQ</sequence>
<name>A0ABT3GSC3_9BACT</name>
<reference evidence="4 5" key="1">
    <citation type="submission" date="2022-10" db="EMBL/GenBank/DDBJ databases">
        <title>Luteolibacter arcticus strain CCTCC AB 2014275, whole genome shotgun sequencing project.</title>
        <authorList>
            <person name="Zhao G."/>
            <person name="Shen L."/>
        </authorList>
    </citation>
    <scope>NUCLEOTIDE SEQUENCE [LARGE SCALE GENOMIC DNA]</scope>
    <source>
        <strain evidence="4 5">CCTCC AB 2014275</strain>
    </source>
</reference>
<feature type="transmembrane region" description="Helical" evidence="3">
    <location>
        <begin position="12"/>
        <end position="32"/>
    </location>
</feature>
<keyword evidence="3" id="KW-1133">Transmembrane helix</keyword>
<comment type="caution">
    <text evidence="4">The sequence shown here is derived from an EMBL/GenBank/DDBJ whole genome shotgun (WGS) entry which is preliminary data.</text>
</comment>
<evidence type="ECO:0000256" key="1">
    <source>
        <dbReference type="SAM" id="Coils"/>
    </source>
</evidence>
<feature type="region of interest" description="Disordered" evidence="2">
    <location>
        <begin position="214"/>
        <end position="250"/>
    </location>
</feature>
<keyword evidence="1" id="KW-0175">Coiled coil</keyword>
<accession>A0ABT3GSC3</accession>
<dbReference type="RefSeq" id="WP_264490544.1">
    <property type="nucleotide sequence ID" value="NZ_JAPDDT010000026.1"/>
</dbReference>
<keyword evidence="3" id="KW-0812">Transmembrane</keyword>
<proteinExistence type="predicted"/>
<keyword evidence="3" id="KW-0472">Membrane</keyword>
<protein>
    <recommendedName>
        <fullName evidence="6">Chromosome partition protein Smc</fullName>
    </recommendedName>
</protein>
<keyword evidence="5" id="KW-1185">Reference proteome</keyword>